<dbReference type="VEuPathDB" id="AmoebaDB:KM1_281030"/>
<proteinExistence type="predicted"/>
<accession>A0A5K1VGW1</accession>
<organism evidence="1 2">
    <name type="scientific">Entamoeba histolytica</name>
    <dbReference type="NCBI Taxonomy" id="5759"/>
    <lineage>
        <taxon>Eukaryota</taxon>
        <taxon>Amoebozoa</taxon>
        <taxon>Evosea</taxon>
        <taxon>Archamoebae</taxon>
        <taxon>Mastigamoebida</taxon>
        <taxon>Entamoebidae</taxon>
        <taxon>Entamoeba</taxon>
    </lineage>
</organism>
<evidence type="ECO:0008006" key="3">
    <source>
        <dbReference type="Google" id="ProtNLM"/>
    </source>
</evidence>
<comment type="caution">
    <text evidence="1">The sequence shown here is derived from an EMBL/GenBank/DDBJ whole genome shotgun (WGS) entry which is preliminary data.</text>
</comment>
<name>A0A5K1VGW1_ENTHI</name>
<reference evidence="1 2" key="1">
    <citation type="submission" date="2016-05" db="EMBL/GenBank/DDBJ databases">
        <title>First whole genome sequencing of Entamoeba histolytica HM1:IMSS-clone-6.</title>
        <authorList>
            <person name="Mukherjee Avik.K."/>
            <person name="Izumyama S."/>
            <person name="Nakada-Tsukui K."/>
            <person name="Nozaki T."/>
        </authorList>
    </citation>
    <scope>NUCLEOTIDE SEQUENCE [LARGE SCALE GENOMIC DNA]</scope>
    <source>
        <strain evidence="1 2">HM1:IMSS clone 6</strain>
    </source>
</reference>
<sequence length="197" mass="23007">MKVISFNQPQFLHYTDEKDRAERIANILSNKDVLTLYDSNNSSLSSTTIFNYIQRERDVYFVAEDYNDNCFGCYVSKAPSYIGIGITDQHHYIFSCSLESDEINTFDYRIFTTSFYIPLGSSIIFSSPFAFVVDNQLNCSFSKDINVIYMKEHNSYCDVSKYFPYVENPKSIPLKRIRFFTSHTIISDDVKNKNEYK</sequence>
<dbReference type="VEuPathDB" id="AmoebaDB:EHI_171450"/>
<dbReference type="VEuPathDB" id="AmoebaDB:EHI5A_152220"/>
<evidence type="ECO:0000313" key="1">
    <source>
        <dbReference type="EMBL" id="GAT97169.1"/>
    </source>
</evidence>
<gene>
    <name evidence="1" type="ORF">CL6EHI_171450</name>
</gene>
<dbReference type="AlphaFoldDB" id="A0A5K1VGW1"/>
<dbReference type="EMBL" id="BDEQ01000001">
    <property type="protein sequence ID" value="GAT97169.1"/>
    <property type="molecule type" value="Genomic_DNA"/>
</dbReference>
<protein>
    <recommendedName>
        <fullName evidence="3">TLDc domain-containing protein</fullName>
    </recommendedName>
</protein>
<dbReference type="Proteomes" id="UP000078387">
    <property type="component" value="Unassembled WGS sequence"/>
</dbReference>
<evidence type="ECO:0000313" key="2">
    <source>
        <dbReference type="Proteomes" id="UP000078387"/>
    </source>
</evidence>